<dbReference type="Proteomes" id="UP000239874">
    <property type="component" value="Unassembled WGS sequence"/>
</dbReference>
<name>A0A2S6APM7_9NOCA</name>
<dbReference type="Gene3D" id="3.40.630.190">
    <property type="entry name" value="LCP protein"/>
    <property type="match status" value="1"/>
</dbReference>
<dbReference type="AlphaFoldDB" id="A0A2S6APM7"/>
<dbReference type="InterPro" id="IPR050922">
    <property type="entry name" value="LytR/CpsA/Psr_CW_biosynth"/>
</dbReference>
<dbReference type="NCBIfam" id="TIGR00350">
    <property type="entry name" value="lytR_cpsA_psr"/>
    <property type="match status" value="1"/>
</dbReference>
<dbReference type="InterPro" id="IPR027381">
    <property type="entry name" value="LytR/CpsA/Psr_C"/>
</dbReference>
<sequence>MNRPGRLLAAAAAAVVFIVTGFGWHSVDSLISGIERIGNLGLGGGHDGAVDILMVGIDSRTDAHGNPLSDQERAMLHAGDEVGTNTDTIVLVRVPNDGRSATAISIPRDSYVDIPGIGKGKINSAYGATKENARQKYAAQGLSDSQIEQKSTQAGRQALIKSVANLTGITVDHYAEVGLLGFVLLTNAVGGVDVCLNNAVDEPLSGADFPAGRQRLDGAQALSFVRQRHDLPRGDLDRIVRQQVFMASLVNKALNARILANPAKLRELSDAVGRTIVLDEDWDVVAFMHQLQDLSGGKVNFETIPVQDLDGTTADGESVVKVDPKSVKSFVAAAVGGTTDDHDDRAVAPSSVTTDVYNAGSTGGLAGQVAQALTGKGFHTGTVENWPGSPVRSSRVLAASSSDPKAKAVAEALGGLTVVAEPDVPEGAVRVVLADDYSGPGSAAGSLFDMSGASPASGTATPVPPAPPIDAGQNGPKCVN</sequence>
<dbReference type="RefSeq" id="WP_104376437.1">
    <property type="nucleotide sequence ID" value="NZ_PSZC01000010.1"/>
</dbReference>
<gene>
    <name evidence="5" type="ORF">C5E45_15860</name>
</gene>
<evidence type="ECO:0000256" key="1">
    <source>
        <dbReference type="ARBA" id="ARBA00006068"/>
    </source>
</evidence>
<reference evidence="5 6" key="1">
    <citation type="submission" date="2018-02" db="EMBL/GenBank/DDBJ databases">
        <title>8 Nocardia nova and 1 Nocardia cyriacigeorgica strain used for evolution to TMP-SMX.</title>
        <authorList>
            <person name="Mehta H."/>
            <person name="Weng J."/>
            <person name="Shamoo Y."/>
        </authorList>
    </citation>
    <scope>NUCLEOTIDE SEQUENCE [LARGE SCALE GENOMIC DNA]</scope>
    <source>
        <strain evidence="5 6">MDA3139</strain>
    </source>
</reference>
<dbReference type="PANTHER" id="PTHR33392">
    <property type="entry name" value="POLYISOPRENYL-TEICHOIC ACID--PEPTIDOGLYCAN TEICHOIC ACID TRANSFERASE TAGU"/>
    <property type="match status" value="1"/>
</dbReference>
<dbReference type="PANTHER" id="PTHR33392:SF6">
    <property type="entry name" value="POLYISOPRENYL-TEICHOIC ACID--PEPTIDOGLYCAN TEICHOIC ACID TRANSFERASE TAGU"/>
    <property type="match status" value="1"/>
</dbReference>
<evidence type="ECO:0000259" key="3">
    <source>
        <dbReference type="Pfam" id="PF03816"/>
    </source>
</evidence>
<dbReference type="InterPro" id="IPR004474">
    <property type="entry name" value="LytR_CpsA_psr"/>
</dbReference>
<comment type="caution">
    <text evidence="5">The sequence shown here is derived from an EMBL/GenBank/DDBJ whole genome shotgun (WGS) entry which is preliminary data.</text>
</comment>
<feature type="region of interest" description="Disordered" evidence="2">
    <location>
        <begin position="443"/>
        <end position="480"/>
    </location>
</feature>
<dbReference type="Gene3D" id="3.30.70.2390">
    <property type="match status" value="1"/>
</dbReference>
<feature type="domain" description="LytR/CpsA/Psr regulator C-terminal" evidence="4">
    <location>
        <begin position="352"/>
        <end position="437"/>
    </location>
</feature>
<dbReference type="OrthoDB" id="9782542at2"/>
<evidence type="ECO:0000259" key="4">
    <source>
        <dbReference type="Pfam" id="PF13399"/>
    </source>
</evidence>
<evidence type="ECO:0000256" key="2">
    <source>
        <dbReference type="SAM" id="MobiDB-lite"/>
    </source>
</evidence>
<dbReference type="Pfam" id="PF03816">
    <property type="entry name" value="LytR_cpsA_psr"/>
    <property type="match status" value="1"/>
</dbReference>
<organism evidence="5 6">
    <name type="scientific">Nocardia nova</name>
    <dbReference type="NCBI Taxonomy" id="37330"/>
    <lineage>
        <taxon>Bacteria</taxon>
        <taxon>Bacillati</taxon>
        <taxon>Actinomycetota</taxon>
        <taxon>Actinomycetes</taxon>
        <taxon>Mycobacteriales</taxon>
        <taxon>Nocardiaceae</taxon>
        <taxon>Nocardia</taxon>
    </lineage>
</organism>
<dbReference type="EMBL" id="PSZC01000010">
    <property type="protein sequence ID" value="PPJ37143.1"/>
    <property type="molecule type" value="Genomic_DNA"/>
</dbReference>
<comment type="similarity">
    <text evidence="1">Belongs to the LytR/CpsA/Psr (LCP) family.</text>
</comment>
<protein>
    <submittedName>
        <fullName evidence="5">LytR family transcriptional regulator</fullName>
    </submittedName>
</protein>
<evidence type="ECO:0000313" key="6">
    <source>
        <dbReference type="Proteomes" id="UP000239874"/>
    </source>
</evidence>
<dbReference type="Pfam" id="PF13399">
    <property type="entry name" value="LytR_C"/>
    <property type="match status" value="1"/>
</dbReference>
<accession>A0A2S6APM7</accession>
<feature type="domain" description="Cell envelope-related transcriptional attenuator" evidence="3">
    <location>
        <begin position="85"/>
        <end position="253"/>
    </location>
</feature>
<proteinExistence type="inferred from homology"/>
<evidence type="ECO:0000313" key="5">
    <source>
        <dbReference type="EMBL" id="PPJ37143.1"/>
    </source>
</evidence>